<evidence type="ECO:0000256" key="1">
    <source>
        <dbReference type="SAM" id="MobiDB-lite"/>
    </source>
</evidence>
<dbReference type="Pfam" id="PF08798">
    <property type="entry name" value="CRISPR_assoc"/>
    <property type="match status" value="1"/>
</dbReference>
<comment type="caution">
    <text evidence="2">The sequence shown here is derived from an EMBL/GenBank/DDBJ whole genome shotgun (WGS) entry which is preliminary data.</text>
</comment>
<dbReference type="SMART" id="SM01101">
    <property type="entry name" value="CRISPR_assoc"/>
    <property type="match status" value="1"/>
</dbReference>
<evidence type="ECO:0000313" key="3">
    <source>
        <dbReference type="Proteomes" id="UP000317422"/>
    </source>
</evidence>
<feature type="region of interest" description="Disordered" evidence="1">
    <location>
        <begin position="115"/>
        <end position="136"/>
    </location>
</feature>
<dbReference type="Proteomes" id="UP000317422">
    <property type="component" value="Unassembled WGS sequence"/>
</dbReference>
<keyword evidence="3" id="KW-1185">Reference proteome</keyword>
<evidence type="ECO:0000313" key="2">
    <source>
        <dbReference type="EMBL" id="TQN32691.1"/>
    </source>
</evidence>
<dbReference type="Gene3D" id="3.30.70.1200">
    <property type="entry name" value="Crispr-associated protein, domain 1"/>
    <property type="match status" value="1"/>
</dbReference>
<dbReference type="Gene3D" id="3.30.70.1210">
    <property type="entry name" value="Crispr-associated protein, domain 2"/>
    <property type="match status" value="1"/>
</dbReference>
<reference evidence="2 3" key="1">
    <citation type="submission" date="2019-06" db="EMBL/GenBank/DDBJ databases">
        <title>Sequencing the genomes of 1000 actinobacteria strains.</title>
        <authorList>
            <person name="Klenk H.-P."/>
        </authorList>
    </citation>
    <scope>NUCLEOTIDE SEQUENCE [LARGE SCALE GENOMIC DNA]</scope>
    <source>
        <strain evidence="2 3">DSM 45015</strain>
    </source>
</reference>
<dbReference type="InterPro" id="IPR010179">
    <property type="entry name" value="CRISPR-assoc_prot_Cse3"/>
</dbReference>
<dbReference type="OrthoDB" id="9795689at2"/>
<name>A0A543NLI4_9ACTN</name>
<dbReference type="CDD" id="cd09727">
    <property type="entry name" value="Cas6_I-E"/>
    <property type="match status" value="1"/>
</dbReference>
<gene>
    <name evidence="2" type="ORF">FHX37_2669</name>
</gene>
<dbReference type="EMBL" id="VFQC01000001">
    <property type="protein sequence ID" value="TQN32691.1"/>
    <property type="molecule type" value="Genomic_DNA"/>
</dbReference>
<dbReference type="RefSeq" id="WP_141924154.1">
    <property type="nucleotide sequence ID" value="NZ_VFQC01000001.1"/>
</dbReference>
<protein>
    <submittedName>
        <fullName evidence="2">CRISPR-associated Cse3 family protein</fullName>
    </submittedName>
</protein>
<dbReference type="NCBIfam" id="TIGR01907">
    <property type="entry name" value="casE_Cse3"/>
    <property type="match status" value="1"/>
</dbReference>
<accession>A0A543NLI4</accession>
<organism evidence="2 3">
    <name type="scientific">Haloactinospora alba</name>
    <dbReference type="NCBI Taxonomy" id="405555"/>
    <lineage>
        <taxon>Bacteria</taxon>
        <taxon>Bacillati</taxon>
        <taxon>Actinomycetota</taxon>
        <taxon>Actinomycetes</taxon>
        <taxon>Streptosporangiales</taxon>
        <taxon>Nocardiopsidaceae</taxon>
        <taxon>Haloactinospora</taxon>
    </lineage>
</organism>
<proteinExistence type="predicted"/>
<sequence length="221" mass="24055">MRLLLHRIRLDTANRGVARASAGDHHRMLTKTLGPLPSTSGQGARQTAGLLFRDETTRAGRCLIVQSQTPLDHSALGPGYTLEASRDISAVLEVLDQEPTLRYRIVAAPVKRLGKTEQQRELTTEDGERLSSKEHTTTLRGAAAEEWWQRKAADHGLELRSINAGEAEEVADPRRRIRLPAVCFDGLATVTDPQTARRALAEGIGRGKAFGLGLLSLAPGE</sequence>
<dbReference type="AlphaFoldDB" id="A0A543NLI4"/>
<dbReference type="SUPFAM" id="SSF117987">
    <property type="entry name" value="CRISPR-associated protein"/>
    <property type="match status" value="2"/>
</dbReference>